<evidence type="ECO:0000313" key="3">
    <source>
        <dbReference type="Proteomes" id="UP000037020"/>
    </source>
</evidence>
<reference evidence="2 3" key="1">
    <citation type="submission" date="2015-07" db="EMBL/GenBank/DDBJ databases">
        <authorList>
            <person name="Ju K.-S."/>
            <person name="Doroghazi J.R."/>
            <person name="Metcalf W.W."/>
        </authorList>
    </citation>
    <scope>NUCLEOTIDE SEQUENCE [LARGE SCALE GENOMIC DNA]</scope>
    <source>
        <strain evidence="2 3">NRRL B-3589</strain>
    </source>
</reference>
<dbReference type="PANTHER" id="PTHR45527">
    <property type="entry name" value="NONRIBOSOMAL PEPTIDE SYNTHETASE"/>
    <property type="match status" value="1"/>
</dbReference>
<feature type="non-terminal residue" evidence="2">
    <location>
        <position position="1"/>
    </location>
</feature>
<accession>A0ABR5JDR6</accession>
<dbReference type="PANTHER" id="PTHR45527:SF1">
    <property type="entry name" value="FATTY ACID SYNTHASE"/>
    <property type="match status" value="1"/>
</dbReference>
<evidence type="ECO:0000313" key="2">
    <source>
        <dbReference type="EMBL" id="KOG91575.1"/>
    </source>
</evidence>
<keyword evidence="3" id="KW-1185">Reference proteome</keyword>
<feature type="domain" description="AMP-binding enzyme C-terminal" evidence="1">
    <location>
        <begin position="60"/>
        <end position="132"/>
    </location>
</feature>
<comment type="caution">
    <text evidence="2">The sequence shown here is derived from an EMBL/GenBank/DDBJ whole genome shotgun (WGS) entry which is preliminary data.</text>
</comment>
<dbReference type="InterPro" id="IPR025110">
    <property type="entry name" value="AMP-bd_C"/>
</dbReference>
<proteinExistence type="predicted"/>
<feature type="non-terminal residue" evidence="2">
    <location>
        <position position="156"/>
    </location>
</feature>
<dbReference type="InterPro" id="IPR045851">
    <property type="entry name" value="AMP-bd_C_sf"/>
</dbReference>
<dbReference type="Gene3D" id="3.30.300.30">
    <property type="match status" value="1"/>
</dbReference>
<dbReference type="Proteomes" id="UP000037020">
    <property type="component" value="Unassembled WGS sequence"/>
</dbReference>
<gene>
    <name evidence="2" type="ORF">ADK38_02415</name>
</gene>
<dbReference type="SUPFAM" id="SSF56801">
    <property type="entry name" value="Acetyl-CoA synthetase-like"/>
    <property type="match status" value="1"/>
</dbReference>
<name>A0ABR5JDR6_9ACTN</name>
<evidence type="ECO:0000259" key="1">
    <source>
        <dbReference type="Pfam" id="PF13193"/>
    </source>
</evidence>
<organism evidence="2 3">
    <name type="scientific">Streptomyces varsoviensis</name>
    <dbReference type="NCBI Taxonomy" id="67373"/>
    <lineage>
        <taxon>Bacteria</taxon>
        <taxon>Bacillati</taxon>
        <taxon>Actinomycetota</taxon>
        <taxon>Actinomycetes</taxon>
        <taxon>Kitasatosporales</taxon>
        <taxon>Streptomycetaceae</taxon>
        <taxon>Streptomyces</taxon>
    </lineage>
</organism>
<dbReference type="Gene3D" id="2.30.38.10">
    <property type="entry name" value="Luciferase, Domain 3"/>
    <property type="match status" value="1"/>
</dbReference>
<protein>
    <recommendedName>
        <fullName evidence="1">AMP-binding enzyme C-terminal domain-containing protein</fullName>
    </recommendedName>
</protein>
<dbReference type="Pfam" id="PF13193">
    <property type="entry name" value="AMP-binding_C"/>
    <property type="match status" value="1"/>
</dbReference>
<sequence>YHGRPGATAEAFVPDPYGPPGSRMYRTGDLGRYLPGGAVDFLGRGDTQVKIRGFRIETSEIEHALLREPGITSCVVLRTELATGPALVAYVVATEPVDAAALRRGLGATLPAYMLPDHVVEVPRIPFTAHNKVDRAALPPVAAAEPDAAPTTGLQA</sequence>
<dbReference type="EMBL" id="LGUT01000187">
    <property type="protein sequence ID" value="KOG91575.1"/>
    <property type="molecule type" value="Genomic_DNA"/>
</dbReference>